<evidence type="ECO:0000313" key="18">
    <source>
        <dbReference type="Proteomes" id="UP001378956"/>
    </source>
</evidence>
<comment type="catalytic activity">
    <reaction evidence="11">
        <text>[GlcNAc-(1-&gt;4)-Mur2Ac(oyl-L-Ala-gamma-D-Glu-L-Lys-D-Ala-D-Ala)](n)-di-trans,octa-cis-undecaprenyl diphosphate + beta-D-GlcNAc-(1-&gt;4)-Mur2Ac(oyl-L-Ala-gamma-D-Glu-L-Lys-D-Ala-D-Ala)-di-trans,octa-cis-undecaprenyl diphosphate = [GlcNAc-(1-&gt;4)-Mur2Ac(oyl-L-Ala-gamma-D-Glu-L-Lys-D-Ala-D-Ala)](n+1)-di-trans,octa-cis-undecaprenyl diphosphate + di-trans,octa-cis-undecaprenyl diphosphate + H(+)</text>
        <dbReference type="Rhea" id="RHEA:23708"/>
        <dbReference type="Rhea" id="RHEA-COMP:9602"/>
        <dbReference type="Rhea" id="RHEA-COMP:9603"/>
        <dbReference type="ChEBI" id="CHEBI:15378"/>
        <dbReference type="ChEBI" id="CHEBI:58405"/>
        <dbReference type="ChEBI" id="CHEBI:60033"/>
        <dbReference type="ChEBI" id="CHEBI:78435"/>
        <dbReference type="EC" id="2.4.99.28"/>
    </reaction>
</comment>
<keyword evidence="13" id="KW-0812">Transmembrane</keyword>
<dbReference type="Pfam" id="PF00912">
    <property type="entry name" value="Transgly"/>
    <property type="match status" value="1"/>
</dbReference>
<dbReference type="Gene3D" id="1.10.3810.10">
    <property type="entry name" value="Biosynthetic peptidoglycan transglycosylase-like"/>
    <property type="match status" value="1"/>
</dbReference>
<keyword evidence="18" id="KW-1185">Reference proteome</keyword>
<feature type="domain" description="Penicillin-binding protein transpeptidase" evidence="14">
    <location>
        <begin position="331"/>
        <end position="611"/>
    </location>
</feature>
<comment type="pathway">
    <text evidence="1">Cell wall biogenesis; peptidoglycan biosynthesis.</text>
</comment>
<feature type="domain" description="Penicillin-binding C-terminal" evidence="16">
    <location>
        <begin position="733"/>
        <end position="809"/>
    </location>
</feature>
<evidence type="ECO:0000256" key="1">
    <source>
        <dbReference type="ARBA" id="ARBA00004752"/>
    </source>
</evidence>
<comment type="similarity">
    <text evidence="2">In the C-terminal section; belongs to the transpeptidase family.</text>
</comment>
<keyword evidence="9" id="KW-0511">Multifunctional enzyme</keyword>
<evidence type="ECO:0000259" key="16">
    <source>
        <dbReference type="Pfam" id="PF06832"/>
    </source>
</evidence>
<dbReference type="EC" id="2.4.99.28" evidence="10"/>
<keyword evidence="8" id="KW-0378">Hydrolase</keyword>
<evidence type="ECO:0000256" key="7">
    <source>
        <dbReference type="ARBA" id="ARBA00022679"/>
    </source>
</evidence>
<feature type="transmembrane region" description="Helical" evidence="13">
    <location>
        <begin position="35"/>
        <end position="55"/>
    </location>
</feature>
<keyword evidence="13" id="KW-0472">Membrane</keyword>
<proteinExistence type="inferred from homology"/>
<keyword evidence="7" id="KW-0808">Transferase</keyword>
<evidence type="ECO:0000256" key="13">
    <source>
        <dbReference type="SAM" id="Phobius"/>
    </source>
</evidence>
<comment type="similarity">
    <text evidence="3">In the N-terminal section; belongs to the glycosyltransferase 51 family.</text>
</comment>
<keyword evidence="6" id="KW-0328">Glycosyltransferase</keyword>
<evidence type="ECO:0000256" key="10">
    <source>
        <dbReference type="ARBA" id="ARBA00044770"/>
    </source>
</evidence>
<keyword evidence="5" id="KW-0645">Protease</keyword>
<dbReference type="InterPro" id="IPR050396">
    <property type="entry name" value="Glycosyltr_51/Transpeptidase"/>
</dbReference>
<dbReference type="InterPro" id="IPR036950">
    <property type="entry name" value="PBP_transglycosylase"/>
</dbReference>
<evidence type="ECO:0000256" key="9">
    <source>
        <dbReference type="ARBA" id="ARBA00023268"/>
    </source>
</evidence>
<gene>
    <name evidence="17" type="primary">pbpC</name>
    <name evidence="17" type="ORF">WAE58_09430</name>
</gene>
<dbReference type="SUPFAM" id="SSF56601">
    <property type="entry name" value="beta-lactamase/transpeptidase-like"/>
    <property type="match status" value="1"/>
</dbReference>
<organism evidence="17 18">
    <name type="scientific">Pedobacter panaciterrae</name>
    <dbReference type="NCBI Taxonomy" id="363849"/>
    <lineage>
        <taxon>Bacteria</taxon>
        <taxon>Pseudomonadati</taxon>
        <taxon>Bacteroidota</taxon>
        <taxon>Sphingobacteriia</taxon>
        <taxon>Sphingobacteriales</taxon>
        <taxon>Sphingobacteriaceae</taxon>
        <taxon>Pedobacter</taxon>
    </lineage>
</organism>
<dbReference type="RefSeq" id="WP_317171727.1">
    <property type="nucleotide sequence ID" value="NZ_JABMKW010000020.1"/>
</dbReference>
<dbReference type="PANTHER" id="PTHR32282">
    <property type="entry name" value="BINDING PROTEIN TRANSPEPTIDASE, PUTATIVE-RELATED"/>
    <property type="match status" value="1"/>
</dbReference>
<evidence type="ECO:0000256" key="2">
    <source>
        <dbReference type="ARBA" id="ARBA00007090"/>
    </source>
</evidence>
<protein>
    <recommendedName>
        <fullName evidence="10">peptidoglycan glycosyltransferase</fullName>
        <ecNumber evidence="10">2.4.99.28</ecNumber>
    </recommendedName>
</protein>
<dbReference type="Gene3D" id="3.40.710.10">
    <property type="entry name" value="DD-peptidase/beta-lactamase superfamily"/>
    <property type="match status" value="1"/>
</dbReference>
<dbReference type="EMBL" id="JBBEUB010000002">
    <property type="protein sequence ID" value="MEJ2902648.1"/>
    <property type="molecule type" value="Genomic_DNA"/>
</dbReference>
<evidence type="ECO:0000256" key="5">
    <source>
        <dbReference type="ARBA" id="ARBA00022670"/>
    </source>
</evidence>
<evidence type="ECO:0000259" key="14">
    <source>
        <dbReference type="Pfam" id="PF00905"/>
    </source>
</evidence>
<evidence type="ECO:0000256" key="8">
    <source>
        <dbReference type="ARBA" id="ARBA00022801"/>
    </source>
</evidence>
<dbReference type="InterPro" id="IPR012338">
    <property type="entry name" value="Beta-lactam/transpept-like"/>
</dbReference>
<name>A0ABU8NL99_9SPHI</name>
<dbReference type="Pfam" id="PF06832">
    <property type="entry name" value="BiPBP_C"/>
    <property type="match status" value="1"/>
</dbReference>
<keyword evidence="4" id="KW-0121">Carboxypeptidase</keyword>
<evidence type="ECO:0000256" key="3">
    <source>
        <dbReference type="ARBA" id="ARBA00007739"/>
    </source>
</evidence>
<dbReference type="Pfam" id="PF00905">
    <property type="entry name" value="Transpeptidase"/>
    <property type="match status" value="1"/>
</dbReference>
<dbReference type="Proteomes" id="UP001378956">
    <property type="component" value="Unassembled WGS sequence"/>
</dbReference>
<evidence type="ECO:0000313" key="17">
    <source>
        <dbReference type="EMBL" id="MEJ2902648.1"/>
    </source>
</evidence>
<dbReference type="InterPro" id="IPR001460">
    <property type="entry name" value="PCN-bd_Tpept"/>
</dbReference>
<dbReference type="InterPro" id="IPR001264">
    <property type="entry name" value="Glyco_trans_51"/>
</dbReference>
<evidence type="ECO:0000256" key="11">
    <source>
        <dbReference type="ARBA" id="ARBA00049902"/>
    </source>
</evidence>
<accession>A0ABU8NL99</accession>
<evidence type="ECO:0000259" key="15">
    <source>
        <dbReference type="Pfam" id="PF00912"/>
    </source>
</evidence>
<dbReference type="InterPro" id="IPR011815">
    <property type="entry name" value="PBP_1c"/>
</dbReference>
<dbReference type="SUPFAM" id="SSF53955">
    <property type="entry name" value="Lysozyme-like"/>
    <property type="match status" value="1"/>
</dbReference>
<dbReference type="InterPro" id="IPR023346">
    <property type="entry name" value="Lysozyme-like_dom_sf"/>
</dbReference>
<feature type="domain" description="Glycosyl transferase family 51" evidence="15">
    <location>
        <begin position="90"/>
        <end position="248"/>
    </location>
</feature>
<comment type="caution">
    <text evidence="17">The sequence shown here is derived from an EMBL/GenBank/DDBJ whole genome shotgun (WGS) entry which is preliminary data.</text>
</comment>
<dbReference type="PANTHER" id="PTHR32282:SF15">
    <property type="entry name" value="PENICILLIN-BINDING PROTEIN 1C"/>
    <property type="match status" value="1"/>
</dbReference>
<dbReference type="InterPro" id="IPR009647">
    <property type="entry name" value="PBP_C"/>
</dbReference>
<keyword evidence="13" id="KW-1133">Transmembrane helix</keyword>
<feature type="region of interest" description="Disordered" evidence="12">
    <location>
        <begin position="1"/>
        <end position="21"/>
    </location>
</feature>
<evidence type="ECO:0000256" key="6">
    <source>
        <dbReference type="ARBA" id="ARBA00022676"/>
    </source>
</evidence>
<evidence type="ECO:0000256" key="12">
    <source>
        <dbReference type="SAM" id="MobiDB-lite"/>
    </source>
</evidence>
<reference evidence="17 18" key="1">
    <citation type="submission" date="2024-03" db="EMBL/GenBank/DDBJ databases">
        <title>Sequence of Lycoming College Course Isolates.</title>
        <authorList>
            <person name="Plotts O."/>
            <person name="Newman J."/>
        </authorList>
    </citation>
    <scope>NUCLEOTIDE SEQUENCE [LARGE SCALE GENOMIC DNA]</scope>
    <source>
        <strain evidence="17 18">CJB-3</strain>
    </source>
</reference>
<sequence>MSSCKLTKTGLPETGLPSSRQRRDLLNSNNKRSFAALWMTDVVFLILLLIFLFSLPSKLFVSPTSYVVEASNGDLLSASIAKDGQWRFPVADTIPEKFAQCLVAFEDKRFYYHPGVDPIAMARAMRQNFKAKSVVSGGSTISMQVIRLSRRESRTVWQKLIEVILAIRLEASYSKKEILKLYAGNAPFGSNVVGLDAAAWRYFGRSAESLSWGEMATLAVLPNSPSLVHPGKNSPRLIKKRNDLLDKLAVLKIIDQSTANLSKLEPIPGKPQQLPQNAPHLLNRFKAERSALKTGSTRITSTLDYDLQLRVSSLLKRYNNRYRANDINNIAALVLDVKKGTVLSYVGNIYQPENTELESHVDMIKAPRSPGSTLKPILYASMLNDGFILPKTLIADIPTQIGGYSPQNYDMGYDGAIQADRALSRSLNIPAVKMLQNYKYQRFYDKLKQLGFTTLNKPADHYGLSLILGGSEVTMWDLARTYMGMARTLNHFNDYKGRYNPHDYDEPLYVNEQRDKRFDEFETEVNSAIDHGSIWNAFNAMEELMRPGEEGLWEQFSSSQRLAWKTGTSFGFRDAWAVGLNPNYVVCVWVGNADGEGRPGLTGIDAAAPVMFDIFKQLPVVKWFKTPTSKLKKIVVCKESGYKAGEYCTDKVIQLVSPAGEKTGLCPYHKMVHLDRTGTYRVTDECEAPSAMVHKSWFILPPSMEYYYKIKNSDYKELPPFKPGCGDAGNNFVMEMIYPRNYATVYIPVEFDGTRGKIVLNATHRNASAKIYWHIDNEYVATTKNYHQLAVSPAPGKHILTLVDENGERLVQHFTVLEKEKEKN</sequence>
<evidence type="ECO:0000256" key="4">
    <source>
        <dbReference type="ARBA" id="ARBA00022645"/>
    </source>
</evidence>
<dbReference type="NCBIfam" id="TIGR02073">
    <property type="entry name" value="PBP_1c"/>
    <property type="match status" value="1"/>
</dbReference>